<dbReference type="HAMAP" id="MF_00445">
    <property type="entry name" value="NDH1_NuoN_1"/>
    <property type="match status" value="1"/>
</dbReference>
<feature type="transmembrane region" description="Helical" evidence="5">
    <location>
        <begin position="326"/>
        <end position="347"/>
    </location>
</feature>
<dbReference type="GO" id="GO:0050136">
    <property type="term" value="F:NADH dehydrogenase (quinone) (non-electrogenic) activity"/>
    <property type="evidence" value="ECO:0007669"/>
    <property type="project" value="UniProtKB-UniRule"/>
</dbReference>
<feature type="transmembrane region" description="Helical" evidence="5">
    <location>
        <begin position="38"/>
        <end position="55"/>
    </location>
</feature>
<dbReference type="Proteomes" id="UP000480684">
    <property type="component" value="Unassembled WGS sequence"/>
</dbReference>
<dbReference type="EMBL" id="JAAIYP010000035">
    <property type="protein sequence ID" value="NFV80110.1"/>
    <property type="molecule type" value="Genomic_DNA"/>
</dbReference>
<dbReference type="GO" id="GO:0008137">
    <property type="term" value="F:NADH dehydrogenase (ubiquinone) activity"/>
    <property type="evidence" value="ECO:0007669"/>
    <property type="project" value="InterPro"/>
</dbReference>
<evidence type="ECO:0000256" key="6">
    <source>
        <dbReference type="RuleBase" id="RU000320"/>
    </source>
</evidence>
<evidence type="ECO:0000256" key="1">
    <source>
        <dbReference type="ARBA" id="ARBA00004127"/>
    </source>
</evidence>
<dbReference type="InterPro" id="IPR010096">
    <property type="entry name" value="NADH-Q_OxRdtase_suN/2"/>
</dbReference>
<keyword evidence="5" id="KW-0874">Quinone</keyword>
<dbReference type="NCBIfam" id="NF004440">
    <property type="entry name" value="PRK05777.1-3"/>
    <property type="match status" value="1"/>
</dbReference>
<evidence type="ECO:0000313" key="8">
    <source>
        <dbReference type="EMBL" id="NFV80110.1"/>
    </source>
</evidence>
<gene>
    <name evidence="5 8" type="primary">nuoN</name>
    <name evidence="8" type="ORF">G4223_08305</name>
</gene>
<dbReference type="InterPro" id="IPR001750">
    <property type="entry name" value="ND/Mrp_TM"/>
</dbReference>
<dbReference type="Pfam" id="PF00361">
    <property type="entry name" value="Proton_antipo_M"/>
    <property type="match status" value="1"/>
</dbReference>
<dbReference type="PANTHER" id="PTHR22773">
    <property type="entry name" value="NADH DEHYDROGENASE"/>
    <property type="match status" value="1"/>
</dbReference>
<keyword evidence="5" id="KW-1003">Cell membrane</keyword>
<evidence type="ECO:0000256" key="2">
    <source>
        <dbReference type="ARBA" id="ARBA00022692"/>
    </source>
</evidence>
<keyword evidence="8" id="KW-0560">Oxidoreductase</keyword>
<evidence type="ECO:0000259" key="7">
    <source>
        <dbReference type="Pfam" id="PF00361"/>
    </source>
</evidence>
<comment type="subunit">
    <text evidence="5">NDH-1 is composed of 14 different subunits. Subunits NuoA, H, J, K, L, M, N constitute the membrane sector of the complex.</text>
</comment>
<keyword evidence="5" id="KW-0520">NAD</keyword>
<feature type="transmembrane region" description="Helical" evidence="5">
    <location>
        <begin position="6"/>
        <end position="26"/>
    </location>
</feature>
<keyword evidence="5" id="KW-1278">Translocase</keyword>
<dbReference type="AlphaFoldDB" id="A0A7C9UW27"/>
<comment type="caution">
    <text evidence="8">The sequence shown here is derived from an EMBL/GenBank/DDBJ whole genome shotgun (WGS) entry which is preliminary data.</text>
</comment>
<name>A0A7C9UW27_9PROT</name>
<feature type="transmembrane region" description="Helical" evidence="5">
    <location>
        <begin position="75"/>
        <end position="96"/>
    </location>
</feature>
<evidence type="ECO:0000313" key="9">
    <source>
        <dbReference type="Proteomes" id="UP000480684"/>
    </source>
</evidence>
<feature type="transmembrane region" description="Helical" evidence="5">
    <location>
        <begin position="273"/>
        <end position="292"/>
    </location>
</feature>
<dbReference type="GO" id="GO:0042773">
    <property type="term" value="P:ATP synthesis coupled electron transport"/>
    <property type="evidence" value="ECO:0007669"/>
    <property type="project" value="InterPro"/>
</dbReference>
<dbReference type="GO" id="GO:0048038">
    <property type="term" value="F:quinone binding"/>
    <property type="evidence" value="ECO:0007669"/>
    <property type="project" value="UniProtKB-KW"/>
</dbReference>
<keyword evidence="2 5" id="KW-0812">Transmembrane</keyword>
<feature type="domain" description="NADH:quinone oxidoreductase/Mrp antiporter transmembrane" evidence="7">
    <location>
        <begin position="123"/>
        <end position="418"/>
    </location>
</feature>
<keyword evidence="5" id="KW-0830">Ubiquinone</keyword>
<feature type="transmembrane region" description="Helical" evidence="5">
    <location>
        <begin position="103"/>
        <end position="121"/>
    </location>
</feature>
<feature type="transmembrane region" description="Helical" evidence="5">
    <location>
        <begin position="445"/>
        <end position="464"/>
    </location>
</feature>
<dbReference type="EC" id="7.1.1.-" evidence="5"/>
<comment type="subcellular location">
    <subcellularLocation>
        <location evidence="5">Cell membrane</location>
        <topology evidence="5">Multi-pass membrane protein</topology>
    </subcellularLocation>
    <subcellularLocation>
        <location evidence="1">Endomembrane system</location>
        <topology evidence="1">Multi-pass membrane protein</topology>
    </subcellularLocation>
    <subcellularLocation>
        <location evidence="6">Membrane</location>
        <topology evidence="6">Multi-pass membrane protein</topology>
    </subcellularLocation>
</comment>
<feature type="transmembrane region" description="Helical" evidence="5">
    <location>
        <begin position="158"/>
        <end position="182"/>
    </location>
</feature>
<dbReference type="RefSeq" id="WP_163677726.1">
    <property type="nucleotide sequence ID" value="NZ_JAAIYP010000035.1"/>
</dbReference>
<organism evidence="8 9">
    <name type="scientific">Magnetospirillum aberrantis SpK</name>
    <dbReference type="NCBI Taxonomy" id="908842"/>
    <lineage>
        <taxon>Bacteria</taxon>
        <taxon>Pseudomonadati</taxon>
        <taxon>Pseudomonadota</taxon>
        <taxon>Alphaproteobacteria</taxon>
        <taxon>Rhodospirillales</taxon>
        <taxon>Rhodospirillaceae</taxon>
        <taxon>Magnetospirillum</taxon>
    </lineage>
</organism>
<keyword evidence="4 5" id="KW-0472">Membrane</keyword>
<evidence type="ECO:0000256" key="5">
    <source>
        <dbReference type="HAMAP-Rule" id="MF_00445"/>
    </source>
</evidence>
<feature type="transmembrane region" description="Helical" evidence="5">
    <location>
        <begin position="202"/>
        <end position="228"/>
    </location>
</feature>
<feature type="transmembrane region" description="Helical" evidence="5">
    <location>
        <begin position="368"/>
        <end position="388"/>
    </location>
</feature>
<comment type="similarity">
    <text evidence="5">Belongs to the complex I subunit 2 family.</text>
</comment>
<keyword evidence="5" id="KW-0813">Transport</keyword>
<proteinExistence type="inferred from homology"/>
<dbReference type="PRINTS" id="PR01434">
    <property type="entry name" value="NADHDHGNASE5"/>
</dbReference>
<dbReference type="GO" id="GO:0005886">
    <property type="term" value="C:plasma membrane"/>
    <property type="evidence" value="ECO:0007669"/>
    <property type="project" value="UniProtKB-SubCell"/>
</dbReference>
<sequence>MTETLDLFPVLPEIFAVVATVALLMLGVFKKEDATRGISGLAIAVMAVAALLVVATGGEPHTAFGGMFLSDGFTAFAKVLILAASALTAAMSLQYLDREKLGRFEYPVLILFATIGMMMMVSANDFIALYLGLELQSLALYVLAAYHRDSARATEAGLKYFVLGSMASGLLLYGASLVYGFSGTTSFDSLVKIFGEHGAHPHLGFIAGLVFIMAGLCFKISAVPFHMWTPDVYEGAPTPVTSFFAVAPKIAALILLIRVLMGPFADLIDQWRQVIVAVSLLSMFVGAFAAIVQTNIKRLMAYSSIGHVGFILVGLAAGSADGVQGMLIYLAIYLFMNVGTFAVILCMRSKGRLVEGIDDLAGLSKTNPAMAAVMAALMFSMAGIPPMAGFWGKFYVFMAAVNAGLYTLAIVGMLTSVVSAFYYIRIVKVMYFDEAGEAFDRAGSSALSLVMVVSTLVVLVFTFVPAPLINSAKAAALVLFPAAAG</sequence>
<keyword evidence="3 5" id="KW-1133">Transmembrane helix</keyword>
<reference evidence="8 9" key="1">
    <citation type="submission" date="2020-02" db="EMBL/GenBank/DDBJ databases">
        <authorList>
            <person name="Dziuba M."/>
            <person name="Kuznetsov B."/>
            <person name="Mardanov A."/>
            <person name="Ravin N."/>
            <person name="Grouzdev D."/>
        </authorList>
    </citation>
    <scope>NUCLEOTIDE SEQUENCE [LARGE SCALE GENOMIC DNA]</scope>
    <source>
        <strain evidence="8 9">SpK</strain>
    </source>
</reference>
<dbReference type="NCBIfam" id="TIGR01770">
    <property type="entry name" value="NDH_I_N"/>
    <property type="match status" value="1"/>
</dbReference>
<evidence type="ECO:0000256" key="3">
    <source>
        <dbReference type="ARBA" id="ARBA00022989"/>
    </source>
</evidence>
<comment type="catalytic activity">
    <reaction evidence="5">
        <text>a quinone + NADH + 5 H(+)(in) = a quinol + NAD(+) + 4 H(+)(out)</text>
        <dbReference type="Rhea" id="RHEA:57888"/>
        <dbReference type="ChEBI" id="CHEBI:15378"/>
        <dbReference type="ChEBI" id="CHEBI:24646"/>
        <dbReference type="ChEBI" id="CHEBI:57540"/>
        <dbReference type="ChEBI" id="CHEBI:57945"/>
        <dbReference type="ChEBI" id="CHEBI:132124"/>
    </reaction>
</comment>
<dbReference type="GO" id="GO:0012505">
    <property type="term" value="C:endomembrane system"/>
    <property type="evidence" value="ECO:0007669"/>
    <property type="project" value="UniProtKB-SubCell"/>
</dbReference>
<evidence type="ECO:0000256" key="4">
    <source>
        <dbReference type="ARBA" id="ARBA00023136"/>
    </source>
</evidence>
<feature type="transmembrane region" description="Helical" evidence="5">
    <location>
        <begin position="299"/>
        <end position="320"/>
    </location>
</feature>
<protein>
    <recommendedName>
        <fullName evidence="5">NADH-quinone oxidoreductase subunit N</fullName>
        <ecNumber evidence="5">7.1.1.-</ecNumber>
    </recommendedName>
    <alternativeName>
        <fullName evidence="5">NADH dehydrogenase I subunit N</fullName>
    </alternativeName>
    <alternativeName>
        <fullName evidence="5">NDH-1 subunit N</fullName>
    </alternativeName>
</protein>
<accession>A0A7C9UW27</accession>
<feature type="transmembrane region" description="Helical" evidence="5">
    <location>
        <begin position="394"/>
        <end position="424"/>
    </location>
</feature>
<keyword evidence="9" id="KW-1185">Reference proteome</keyword>
<feature type="transmembrane region" description="Helical" evidence="5">
    <location>
        <begin position="127"/>
        <end position="146"/>
    </location>
</feature>
<comment type="function">
    <text evidence="5">NDH-1 shuttles electrons from NADH, via FMN and iron-sulfur (Fe-S) centers, to quinones in the respiratory chain. The immediate electron acceptor for the enzyme in this species is believed to be ubiquinone. Couples the redox reaction to proton translocation (for every two electrons transferred, four hydrogen ions are translocated across the cytoplasmic membrane), and thus conserves the redox energy in a proton gradient.</text>
</comment>
<feature type="transmembrane region" description="Helical" evidence="5">
    <location>
        <begin position="240"/>
        <end position="261"/>
    </location>
</feature>